<dbReference type="Gene3D" id="2.60.34.20">
    <property type="match status" value="1"/>
</dbReference>
<dbReference type="CDD" id="cd13778">
    <property type="entry name" value="Aar2_C"/>
    <property type="match status" value="1"/>
</dbReference>
<reference evidence="11" key="2">
    <citation type="submission" date="2025-09" db="UniProtKB">
        <authorList>
            <consortium name="Ensembl"/>
        </authorList>
    </citation>
    <scope>IDENTIFICATION</scope>
</reference>
<comment type="function">
    <text evidence="1">Component of the U5 snRNP complex that is required for spliceosome assembly and for pre-mRNA splicing.</text>
</comment>
<evidence type="ECO:0000313" key="11">
    <source>
        <dbReference type="Ensembl" id="ENSEBUP00000023076.1"/>
    </source>
</evidence>
<dbReference type="PANTHER" id="PTHR12689:SF4">
    <property type="entry name" value="PROTEIN AAR2 HOMOLOG"/>
    <property type="match status" value="1"/>
</dbReference>
<reference evidence="11" key="1">
    <citation type="submission" date="2025-08" db="UniProtKB">
        <authorList>
            <consortium name="Ensembl"/>
        </authorList>
    </citation>
    <scope>IDENTIFICATION</scope>
</reference>
<dbReference type="InterPro" id="IPR033648">
    <property type="entry name" value="AAR2_C"/>
</dbReference>
<keyword evidence="4" id="KW-0507">mRNA processing</keyword>
<proteinExistence type="inferred from homology"/>
<evidence type="ECO:0000256" key="2">
    <source>
        <dbReference type="ARBA" id="ARBA00006281"/>
    </source>
</evidence>
<keyword evidence="6" id="KW-0508">mRNA splicing</keyword>
<dbReference type="GO" id="GO:0005681">
    <property type="term" value="C:spliceosomal complex"/>
    <property type="evidence" value="ECO:0007669"/>
    <property type="project" value="UniProtKB-KW"/>
</dbReference>
<dbReference type="CDD" id="cd13777">
    <property type="entry name" value="Aar2_N"/>
    <property type="match status" value="1"/>
</dbReference>
<name>A0A8C4R1R6_EPTBU</name>
<dbReference type="FunFam" id="1.25.40.550:FF:000001">
    <property type="entry name" value="AAR2 splicing factor homolog"/>
    <property type="match status" value="1"/>
</dbReference>
<dbReference type="GeneTree" id="ENSGT00390000007796"/>
<keyword evidence="12" id="KW-1185">Reference proteome</keyword>
<evidence type="ECO:0000256" key="1">
    <source>
        <dbReference type="ARBA" id="ARBA00003708"/>
    </source>
</evidence>
<dbReference type="GO" id="GO:0000244">
    <property type="term" value="P:spliceosomal tri-snRNP complex assembly"/>
    <property type="evidence" value="ECO:0007669"/>
    <property type="project" value="TreeGrafter"/>
</dbReference>
<feature type="domain" description="AAR2 C-terminal" evidence="9">
    <location>
        <begin position="221"/>
        <end position="377"/>
    </location>
</feature>
<evidence type="ECO:0000256" key="7">
    <source>
        <dbReference type="ARBA" id="ARBA00030625"/>
    </source>
</evidence>
<dbReference type="Gene3D" id="1.25.40.550">
    <property type="entry name" value="Aar2, C-terminal domain-like"/>
    <property type="match status" value="1"/>
</dbReference>
<comment type="subunit">
    <text evidence="8">Interacts with PRPF8 (via RNase H homology domain). Component of a U5 snRNP complex that contains PRPF8.</text>
</comment>
<dbReference type="InterPro" id="IPR038514">
    <property type="entry name" value="AAR2_C_sf"/>
</dbReference>
<sequence length="395" mass="44709">MSMISRRARYDFEEMAGEMDPALARRLFEEGAFLVIFGMPQHTEFGIDNNIWEVGPRFRGVKLIPPGLHFVHYSAVCAGPPRRVAPRLGFFHNFARREILVHKWDRTLEELSDQPVPTEEVESIRTKIKDLDCMLGAYPYNNLRQWLALVSHVTPKLASDLQPADGRVSASPILLPDVPGRTQTDRMSLTPNFNQPLCTSLQEGEARLPAMHPAPGTELRFSPVPTRCFPSGASPAEVTRHSLDRSFALDSLIESSYRGDEHAVLGELQFSFVCFWLCHVLEAFTHWKDLIELLASSALAATSRPRLYSDLVPVLYAQLQHVPQDMFVDIVASENFLTSTLHELFETLSNPHVQPTLRQRALRFKEHLTRTYGWDFDSEPDDCAPVLVELPDAHV</sequence>
<dbReference type="FunFam" id="2.60.34.20:FF:000001">
    <property type="entry name" value="protein AAR2 homolog"/>
    <property type="match status" value="1"/>
</dbReference>
<comment type="similarity">
    <text evidence="2">Belongs to the AAR2 family.</text>
</comment>
<evidence type="ECO:0000256" key="4">
    <source>
        <dbReference type="ARBA" id="ARBA00022664"/>
    </source>
</evidence>
<evidence type="ECO:0000256" key="6">
    <source>
        <dbReference type="ARBA" id="ARBA00023187"/>
    </source>
</evidence>
<evidence type="ECO:0000256" key="5">
    <source>
        <dbReference type="ARBA" id="ARBA00022728"/>
    </source>
</evidence>
<dbReference type="InterPro" id="IPR038516">
    <property type="entry name" value="AAR2_N_sf"/>
</dbReference>
<protein>
    <recommendedName>
        <fullName evidence="3">Protein AAR2 homolog</fullName>
    </recommendedName>
    <alternativeName>
        <fullName evidence="7">AAR2 splicing factor homolog</fullName>
    </alternativeName>
</protein>
<dbReference type="Ensembl" id="ENSEBUT00000023652.1">
    <property type="protein sequence ID" value="ENSEBUP00000023076.1"/>
    <property type="gene ID" value="ENSEBUG00000014225.1"/>
</dbReference>
<evidence type="ECO:0000256" key="3">
    <source>
        <dbReference type="ARBA" id="ARBA00016372"/>
    </source>
</evidence>
<accession>A0A8C4R1R6</accession>
<organism evidence="11 12">
    <name type="scientific">Eptatretus burgeri</name>
    <name type="common">Inshore hagfish</name>
    <dbReference type="NCBI Taxonomy" id="7764"/>
    <lineage>
        <taxon>Eukaryota</taxon>
        <taxon>Metazoa</taxon>
        <taxon>Chordata</taxon>
        <taxon>Craniata</taxon>
        <taxon>Vertebrata</taxon>
        <taxon>Cyclostomata</taxon>
        <taxon>Myxini</taxon>
        <taxon>Myxiniformes</taxon>
        <taxon>Myxinidae</taxon>
        <taxon>Eptatretinae</taxon>
        <taxon>Eptatretus</taxon>
    </lineage>
</organism>
<dbReference type="InterPro" id="IPR033647">
    <property type="entry name" value="Aar2_N"/>
</dbReference>
<dbReference type="Proteomes" id="UP000694388">
    <property type="component" value="Unplaced"/>
</dbReference>
<keyword evidence="5" id="KW-0747">Spliceosome</keyword>
<evidence type="ECO:0000259" key="9">
    <source>
        <dbReference type="Pfam" id="PF05282"/>
    </source>
</evidence>
<dbReference type="InterPro" id="IPR007946">
    <property type="entry name" value="AAR2"/>
</dbReference>
<evidence type="ECO:0000259" key="10">
    <source>
        <dbReference type="Pfam" id="PF20981"/>
    </source>
</evidence>
<evidence type="ECO:0000313" key="12">
    <source>
        <dbReference type="Proteomes" id="UP000694388"/>
    </source>
</evidence>
<dbReference type="PANTHER" id="PTHR12689">
    <property type="entry name" value="A1 CISTRON SPLICING FACTOR AAR2-RELATED"/>
    <property type="match status" value="1"/>
</dbReference>
<dbReference type="Pfam" id="PF05282">
    <property type="entry name" value="AAR2"/>
    <property type="match status" value="1"/>
</dbReference>
<dbReference type="Pfam" id="PF20981">
    <property type="entry name" value="AAR2_1st"/>
    <property type="match status" value="1"/>
</dbReference>
<feature type="domain" description="AAR2 N-terminal" evidence="10">
    <location>
        <begin position="30"/>
        <end position="163"/>
    </location>
</feature>
<evidence type="ECO:0000256" key="8">
    <source>
        <dbReference type="ARBA" id="ARBA00047009"/>
    </source>
</evidence>
<dbReference type="AlphaFoldDB" id="A0A8C4R1R6"/>
<dbReference type="OMA" id="CAFSDII"/>